<organism evidence="1 2">
    <name type="scientific">Amborella trichopoda</name>
    <dbReference type="NCBI Taxonomy" id="13333"/>
    <lineage>
        <taxon>Eukaryota</taxon>
        <taxon>Viridiplantae</taxon>
        <taxon>Streptophyta</taxon>
        <taxon>Embryophyta</taxon>
        <taxon>Tracheophyta</taxon>
        <taxon>Spermatophyta</taxon>
        <taxon>Magnoliopsida</taxon>
        <taxon>Amborellales</taxon>
        <taxon>Amborellaceae</taxon>
        <taxon>Amborella</taxon>
    </lineage>
</organism>
<gene>
    <name evidence="1" type="ORF">AMTR_s00028p00150530</name>
</gene>
<name>W1PSB7_AMBTC</name>
<dbReference type="EMBL" id="KI392812">
    <property type="protein sequence ID" value="ERN10606.1"/>
    <property type="molecule type" value="Genomic_DNA"/>
</dbReference>
<dbReference type="HOGENOM" id="CLU_147624_1_0_1"/>
<proteinExistence type="predicted"/>
<accession>W1PSB7</accession>
<evidence type="ECO:0000313" key="1">
    <source>
        <dbReference type="EMBL" id="ERN10606.1"/>
    </source>
</evidence>
<evidence type="ECO:0000313" key="2">
    <source>
        <dbReference type="Proteomes" id="UP000017836"/>
    </source>
</evidence>
<keyword evidence="2" id="KW-1185">Reference proteome</keyword>
<reference evidence="2" key="1">
    <citation type="journal article" date="2013" name="Science">
        <title>The Amborella genome and the evolution of flowering plants.</title>
        <authorList>
            <consortium name="Amborella Genome Project"/>
        </authorList>
    </citation>
    <scope>NUCLEOTIDE SEQUENCE [LARGE SCALE GENOMIC DNA]</scope>
</reference>
<sequence>MTVEEVLEAEHLLDPKFKEIINLRRMVVRLCRKAEHHQNMLDFYHGEVERVKGLSTYMKRTL</sequence>
<dbReference type="Proteomes" id="UP000017836">
    <property type="component" value="Unassembled WGS sequence"/>
</dbReference>
<dbReference type="AlphaFoldDB" id="W1PSB7"/>
<protein>
    <submittedName>
        <fullName evidence="1">Uncharacterized protein</fullName>
    </submittedName>
</protein>
<dbReference type="Gramene" id="ERN10606">
    <property type="protein sequence ID" value="ERN10606"/>
    <property type="gene ID" value="AMTR_s00028p00150530"/>
</dbReference>